<protein>
    <submittedName>
        <fullName evidence="2">Uncharacterized protein</fullName>
    </submittedName>
</protein>
<accession>A0AAI9C8E0</accession>
<dbReference type="RefSeq" id="WP_088480020.1">
    <property type="nucleotide sequence ID" value="NZ_CP056088.1"/>
</dbReference>
<gene>
    <name evidence="2" type="ORF">QEK83_000572</name>
</gene>
<comment type="caution">
    <text evidence="2">The sequence shown here is derived from an EMBL/GenBank/DDBJ whole genome shotgun (WGS) entry which is preliminary data.</text>
</comment>
<name>A0AAI9C8E0_STEMA</name>
<dbReference type="Pfam" id="PF20329">
    <property type="entry name" value="DUF6624"/>
    <property type="match status" value="1"/>
</dbReference>
<feature type="chain" id="PRO_5042507700" evidence="1">
    <location>
        <begin position="31"/>
        <end position="310"/>
    </location>
</feature>
<dbReference type="AlphaFoldDB" id="A0AAI9C8E0"/>
<proteinExistence type="predicted"/>
<keyword evidence="1" id="KW-0732">Signal</keyword>
<feature type="signal peptide" evidence="1">
    <location>
        <begin position="1"/>
        <end position="30"/>
    </location>
</feature>
<evidence type="ECO:0000313" key="2">
    <source>
        <dbReference type="EMBL" id="EKT4439972.1"/>
    </source>
</evidence>
<evidence type="ECO:0000313" key="3">
    <source>
        <dbReference type="Proteomes" id="UP001214521"/>
    </source>
</evidence>
<dbReference type="InterPro" id="IPR046732">
    <property type="entry name" value="DUF6624"/>
</dbReference>
<dbReference type="EMBL" id="ABLOMU010000004">
    <property type="protein sequence ID" value="EKT4439972.1"/>
    <property type="molecule type" value="Genomic_DNA"/>
</dbReference>
<dbReference type="Proteomes" id="UP001214521">
    <property type="component" value="Unassembled WGS sequence"/>
</dbReference>
<reference evidence="2" key="1">
    <citation type="submission" date="2022-07" db="EMBL/GenBank/DDBJ databases">
        <authorList>
            <consortium name="Clinical and Environmental Microbiology Branch: Whole genome sequencing antimicrobial resistance pathogens in the healthcare setting"/>
        </authorList>
    </citation>
    <scope>NUCLEOTIDE SEQUENCE</scope>
    <source>
        <strain evidence="2">Stenotrophomonas_maltophilia_2021CK-00905</strain>
    </source>
</reference>
<sequence>MSHTSMQWLRASATTVALALALGTPLDAHAAAEDPFFAALDRYGADDFSGCARLLGELLQRGGRFPDGGELLLVECTAAAGDRSQAMDYVNQLLPRGRLSFDDLLHKDRPGLNALRADPAWPDMQRRVEAAEQQRLAQLDAPLRKELLERAARDQAAQHVAIDAGGGNAFKGVAPVAQANADWLKTMIADKGWPTYSRVGHDGAKAAWLIVQHADHDPAFQAQVLPMIEHAAKAGEADLPDLALLTDRVLLAQGKPQRYGSQFTTAGDGTMELRPTEDMDGLDARRQVMGLQPLAQYKATLSEAYRKPVR</sequence>
<evidence type="ECO:0000256" key="1">
    <source>
        <dbReference type="SAM" id="SignalP"/>
    </source>
</evidence>
<organism evidence="2 3">
    <name type="scientific">Stenotrophomonas maltophilia</name>
    <name type="common">Pseudomonas maltophilia</name>
    <name type="synonym">Xanthomonas maltophilia</name>
    <dbReference type="NCBI Taxonomy" id="40324"/>
    <lineage>
        <taxon>Bacteria</taxon>
        <taxon>Pseudomonadati</taxon>
        <taxon>Pseudomonadota</taxon>
        <taxon>Gammaproteobacteria</taxon>
        <taxon>Lysobacterales</taxon>
        <taxon>Lysobacteraceae</taxon>
        <taxon>Stenotrophomonas</taxon>
        <taxon>Stenotrophomonas maltophilia group</taxon>
    </lineage>
</organism>